<dbReference type="EMBL" id="JAFNEN010001346">
    <property type="protein sequence ID" value="KAG8174038.1"/>
    <property type="molecule type" value="Genomic_DNA"/>
</dbReference>
<dbReference type="Gene3D" id="3.30.200.20">
    <property type="entry name" value="Phosphorylase Kinase, domain 1"/>
    <property type="match status" value="1"/>
</dbReference>
<evidence type="ECO:0000256" key="3">
    <source>
        <dbReference type="ARBA" id="ARBA00022741"/>
    </source>
</evidence>
<evidence type="ECO:0000256" key="4">
    <source>
        <dbReference type="ARBA" id="ARBA00022777"/>
    </source>
</evidence>
<organism evidence="7 8">
    <name type="scientific">Oedothorax gibbosus</name>
    <dbReference type="NCBI Taxonomy" id="931172"/>
    <lineage>
        <taxon>Eukaryota</taxon>
        <taxon>Metazoa</taxon>
        <taxon>Ecdysozoa</taxon>
        <taxon>Arthropoda</taxon>
        <taxon>Chelicerata</taxon>
        <taxon>Arachnida</taxon>
        <taxon>Araneae</taxon>
        <taxon>Araneomorphae</taxon>
        <taxon>Entelegynae</taxon>
        <taxon>Araneoidea</taxon>
        <taxon>Linyphiidae</taxon>
        <taxon>Erigoninae</taxon>
        <taxon>Oedothorax</taxon>
    </lineage>
</organism>
<accession>A0AAV6TQG3</accession>
<evidence type="ECO:0000313" key="7">
    <source>
        <dbReference type="EMBL" id="KAG8174038.1"/>
    </source>
</evidence>
<dbReference type="Pfam" id="PF00069">
    <property type="entry name" value="Pkinase"/>
    <property type="match status" value="1"/>
</dbReference>
<keyword evidence="3" id="KW-0547">Nucleotide-binding</keyword>
<evidence type="ECO:0000259" key="6">
    <source>
        <dbReference type="PROSITE" id="PS50011"/>
    </source>
</evidence>
<sequence length="235" mass="27095">MGGFGQVYLLRHKITKDEVAAKVVVRSGQVTTAEQDIWPNLDHPNILRLIEQHQYGEHNIFLGPVPPGCVKLNNILIGKHRAMLCDFGFMAQSKGLKNSSFAPPHVYRPPEASISKGAEAKIPDGKAVDLWEFGVMMLRLFTRFHSQVHGEDWKKTFHPVLRNAIKKKNFKNRIMFSYYEVDKNTTRAALNLIHAFLHRSPYNRISAKRAQKHPFFKDPVPKYFVPYPKDFSLWK</sequence>
<keyword evidence="8" id="KW-1185">Reference proteome</keyword>
<dbReference type="Proteomes" id="UP000827092">
    <property type="component" value="Unassembled WGS sequence"/>
</dbReference>
<protein>
    <recommendedName>
        <fullName evidence="6">Protein kinase domain-containing protein</fullName>
    </recommendedName>
</protein>
<dbReference type="PANTHER" id="PTHR24345:SF0">
    <property type="entry name" value="CELL CYCLE SERINE_THREONINE-PROTEIN KINASE CDC5_MSD2"/>
    <property type="match status" value="1"/>
</dbReference>
<dbReference type="SUPFAM" id="SSF56112">
    <property type="entry name" value="Protein kinase-like (PK-like)"/>
    <property type="match status" value="1"/>
</dbReference>
<dbReference type="GO" id="GO:0005524">
    <property type="term" value="F:ATP binding"/>
    <property type="evidence" value="ECO:0007669"/>
    <property type="project" value="UniProtKB-KW"/>
</dbReference>
<keyword evidence="2" id="KW-0808">Transferase</keyword>
<evidence type="ECO:0000256" key="1">
    <source>
        <dbReference type="ARBA" id="ARBA00022527"/>
    </source>
</evidence>
<dbReference type="GO" id="GO:0004674">
    <property type="term" value="F:protein serine/threonine kinase activity"/>
    <property type="evidence" value="ECO:0007669"/>
    <property type="project" value="UniProtKB-KW"/>
</dbReference>
<dbReference type="PANTHER" id="PTHR24345">
    <property type="entry name" value="SERINE/THREONINE-PROTEIN KINASE PLK"/>
    <property type="match status" value="1"/>
</dbReference>
<dbReference type="GO" id="GO:0005634">
    <property type="term" value="C:nucleus"/>
    <property type="evidence" value="ECO:0007669"/>
    <property type="project" value="TreeGrafter"/>
</dbReference>
<feature type="domain" description="Protein kinase" evidence="6">
    <location>
        <begin position="1"/>
        <end position="216"/>
    </location>
</feature>
<name>A0AAV6TQG3_9ARAC</name>
<evidence type="ECO:0000313" key="8">
    <source>
        <dbReference type="Proteomes" id="UP000827092"/>
    </source>
</evidence>
<reference evidence="7 8" key="1">
    <citation type="journal article" date="2022" name="Nat. Ecol. Evol.">
        <title>A masculinizing supergene underlies an exaggerated male reproductive morph in a spider.</title>
        <authorList>
            <person name="Hendrickx F."/>
            <person name="De Corte Z."/>
            <person name="Sonet G."/>
            <person name="Van Belleghem S.M."/>
            <person name="Kostlbacher S."/>
            <person name="Vangestel C."/>
        </authorList>
    </citation>
    <scope>NUCLEOTIDE SEQUENCE [LARGE SCALE GENOMIC DNA]</scope>
    <source>
        <strain evidence="7">W744_W776</strain>
    </source>
</reference>
<dbReference type="PROSITE" id="PS50011">
    <property type="entry name" value="PROTEIN_KINASE_DOM"/>
    <property type="match status" value="1"/>
</dbReference>
<proteinExistence type="predicted"/>
<dbReference type="Gene3D" id="1.10.510.10">
    <property type="entry name" value="Transferase(Phosphotransferase) domain 1"/>
    <property type="match status" value="1"/>
</dbReference>
<keyword evidence="1" id="KW-0723">Serine/threonine-protein kinase</keyword>
<evidence type="ECO:0000256" key="5">
    <source>
        <dbReference type="ARBA" id="ARBA00022840"/>
    </source>
</evidence>
<dbReference type="AlphaFoldDB" id="A0AAV6TQG3"/>
<keyword evidence="5" id="KW-0067">ATP-binding</keyword>
<gene>
    <name evidence="7" type="ORF">JTE90_010111</name>
</gene>
<keyword evidence="4" id="KW-0418">Kinase</keyword>
<dbReference type="InterPro" id="IPR000719">
    <property type="entry name" value="Prot_kinase_dom"/>
</dbReference>
<dbReference type="InterPro" id="IPR011009">
    <property type="entry name" value="Kinase-like_dom_sf"/>
</dbReference>
<evidence type="ECO:0000256" key="2">
    <source>
        <dbReference type="ARBA" id="ARBA00022679"/>
    </source>
</evidence>
<comment type="caution">
    <text evidence="7">The sequence shown here is derived from an EMBL/GenBank/DDBJ whole genome shotgun (WGS) entry which is preliminary data.</text>
</comment>
<dbReference type="SMART" id="SM00220">
    <property type="entry name" value="S_TKc"/>
    <property type="match status" value="1"/>
</dbReference>